<dbReference type="Pfam" id="PF03764">
    <property type="entry name" value="EFG_IV"/>
    <property type="match status" value="1"/>
</dbReference>
<comment type="similarity">
    <text evidence="1 6">Belongs to the TRAFAC class translation factor GTPase superfamily. Classic translation factor GTPase family. EF-G/EF-2 subfamily.</text>
</comment>
<dbReference type="CDD" id="cd16262">
    <property type="entry name" value="EFG_III"/>
    <property type="match status" value="1"/>
</dbReference>
<dbReference type="PROSITE" id="PS00301">
    <property type="entry name" value="G_TR_1"/>
    <property type="match status" value="1"/>
</dbReference>
<keyword evidence="10" id="KW-1185">Reference proteome</keyword>
<dbReference type="GO" id="GO:0003924">
    <property type="term" value="F:GTPase activity"/>
    <property type="evidence" value="ECO:0007669"/>
    <property type="project" value="InterPro"/>
</dbReference>
<dbReference type="InterPro" id="IPR035649">
    <property type="entry name" value="EFG_V"/>
</dbReference>
<dbReference type="InterPro" id="IPR000640">
    <property type="entry name" value="EFG_V-like"/>
</dbReference>
<dbReference type="KEGG" id="dfo:Dform_00190"/>
<keyword evidence="2 6" id="KW-0547">Nucleotide-binding</keyword>
<dbReference type="InterPro" id="IPR005517">
    <property type="entry name" value="Transl_elong_EFG/EF2_IV"/>
</dbReference>
<dbReference type="AlphaFoldDB" id="A0A1P8F516"/>
<dbReference type="Gene3D" id="2.40.30.10">
    <property type="entry name" value="Translation factors"/>
    <property type="match status" value="1"/>
</dbReference>
<dbReference type="NCBIfam" id="TIGR00231">
    <property type="entry name" value="small_GTP"/>
    <property type="match status" value="1"/>
</dbReference>
<feature type="domain" description="Tr-type G" evidence="8">
    <location>
        <begin position="11"/>
        <end position="287"/>
    </location>
</feature>
<dbReference type="Pfam" id="PF00679">
    <property type="entry name" value="EFG_C"/>
    <property type="match status" value="1"/>
</dbReference>
<dbReference type="OrthoDB" id="9804431at2"/>
<dbReference type="InterPro" id="IPR009000">
    <property type="entry name" value="Transl_B-barrel_sf"/>
</dbReference>
<dbReference type="InterPro" id="IPR000795">
    <property type="entry name" value="T_Tr_GTP-bd_dom"/>
</dbReference>
<dbReference type="InterPro" id="IPR027417">
    <property type="entry name" value="P-loop_NTPase"/>
</dbReference>
<dbReference type="InterPro" id="IPR041095">
    <property type="entry name" value="EFG_II"/>
</dbReference>
<dbReference type="Gene3D" id="3.40.50.300">
    <property type="entry name" value="P-loop containing nucleotide triphosphate hydrolases"/>
    <property type="match status" value="1"/>
</dbReference>
<dbReference type="SUPFAM" id="SSF50447">
    <property type="entry name" value="Translation proteins"/>
    <property type="match status" value="1"/>
</dbReference>
<feature type="binding site" evidence="6">
    <location>
        <begin position="20"/>
        <end position="27"/>
    </location>
    <ligand>
        <name>GTP</name>
        <dbReference type="ChEBI" id="CHEBI:37565"/>
    </ligand>
</feature>
<dbReference type="HAMAP" id="MF_00054_B">
    <property type="entry name" value="EF_G_EF_2_B"/>
    <property type="match status" value="1"/>
</dbReference>
<dbReference type="InterPro" id="IPR047872">
    <property type="entry name" value="EFG_IV"/>
</dbReference>
<evidence type="ECO:0000313" key="9">
    <source>
        <dbReference type="EMBL" id="APV43553.1"/>
    </source>
</evidence>
<dbReference type="GO" id="GO:0032790">
    <property type="term" value="P:ribosome disassembly"/>
    <property type="evidence" value="ECO:0007669"/>
    <property type="project" value="TreeGrafter"/>
</dbReference>
<proteinExistence type="inferred from homology"/>
<dbReference type="PROSITE" id="PS51722">
    <property type="entry name" value="G_TR_2"/>
    <property type="match status" value="1"/>
</dbReference>
<name>A0A1P8F516_9CHLR</name>
<dbReference type="GO" id="GO:0003746">
    <property type="term" value="F:translation elongation factor activity"/>
    <property type="evidence" value="ECO:0007669"/>
    <property type="project" value="UniProtKB-UniRule"/>
</dbReference>
<dbReference type="CDD" id="cd01434">
    <property type="entry name" value="EFG_mtEFG1_IV"/>
    <property type="match status" value="1"/>
</dbReference>
<dbReference type="RefSeq" id="WP_076003355.1">
    <property type="nucleotide sequence ID" value="NZ_CP018258.1"/>
</dbReference>
<dbReference type="InterPro" id="IPR014721">
    <property type="entry name" value="Ribsml_uS5_D2-typ_fold_subgr"/>
</dbReference>
<dbReference type="SUPFAM" id="SSF54980">
    <property type="entry name" value="EF-G C-terminal domain-like"/>
    <property type="match status" value="2"/>
</dbReference>
<evidence type="ECO:0000256" key="4">
    <source>
        <dbReference type="ARBA" id="ARBA00022917"/>
    </source>
</evidence>
<dbReference type="Gene3D" id="3.30.70.870">
    <property type="entry name" value="Elongation Factor G (Translational Gtpase), domain 3"/>
    <property type="match status" value="1"/>
</dbReference>
<dbReference type="InterPro" id="IPR004540">
    <property type="entry name" value="Transl_elong_EFG/EF2"/>
</dbReference>
<keyword evidence="3 6" id="KW-0251">Elongation factor</keyword>
<comment type="function">
    <text evidence="6">Catalyzes the GTP-dependent ribosomal translocation step during translation elongation. During this step, the ribosome changes from the pre-translocational (PRE) to the post-translocational (POST) state as the newly formed A-site-bound peptidyl-tRNA and P-site-bound deacylated tRNA move to the P and E sites, respectively. Catalyzes the coordinated movement of the two tRNA molecules, the mRNA and conformational changes in the ribosome.</text>
</comment>
<dbReference type="Pfam" id="PF22042">
    <property type="entry name" value="EF-G_D2"/>
    <property type="match status" value="1"/>
</dbReference>
<dbReference type="EMBL" id="CP018258">
    <property type="protein sequence ID" value="APV43553.1"/>
    <property type="molecule type" value="Genomic_DNA"/>
</dbReference>
<evidence type="ECO:0000256" key="5">
    <source>
        <dbReference type="ARBA" id="ARBA00023134"/>
    </source>
</evidence>
<dbReference type="InterPro" id="IPR009022">
    <property type="entry name" value="EFG_III"/>
</dbReference>
<dbReference type="InterPro" id="IPR053905">
    <property type="entry name" value="EF-G-like_DII"/>
</dbReference>
<comment type="subcellular location">
    <subcellularLocation>
        <location evidence="6">Cytoplasm</location>
    </subcellularLocation>
</comment>
<organism evidence="9 10">
    <name type="scientific">Dehalogenimonas formicexedens</name>
    <dbReference type="NCBI Taxonomy" id="1839801"/>
    <lineage>
        <taxon>Bacteria</taxon>
        <taxon>Bacillati</taxon>
        <taxon>Chloroflexota</taxon>
        <taxon>Dehalococcoidia</taxon>
        <taxon>Dehalococcoidales</taxon>
        <taxon>Dehalococcoidaceae</taxon>
        <taxon>Dehalogenimonas</taxon>
    </lineage>
</organism>
<dbReference type="FunFam" id="3.30.230.10:FF:000003">
    <property type="entry name" value="Elongation factor G"/>
    <property type="match status" value="1"/>
</dbReference>
<dbReference type="Proteomes" id="UP000185934">
    <property type="component" value="Chromosome"/>
</dbReference>
<protein>
    <recommendedName>
        <fullName evidence="6 7">Elongation factor G</fullName>
        <shortName evidence="6">EF-G</shortName>
    </recommendedName>
</protein>
<dbReference type="InterPro" id="IPR035647">
    <property type="entry name" value="EFG_III/V"/>
</dbReference>
<gene>
    <name evidence="6" type="primary">fusA</name>
    <name evidence="9" type="ORF">Dform_00190</name>
</gene>
<feature type="binding site" evidence="6">
    <location>
        <begin position="138"/>
        <end position="141"/>
    </location>
    <ligand>
        <name>GTP</name>
        <dbReference type="ChEBI" id="CHEBI:37565"/>
    </ligand>
</feature>
<dbReference type="CDD" id="cd04088">
    <property type="entry name" value="EFG_mtEFG_II"/>
    <property type="match status" value="1"/>
</dbReference>
<keyword evidence="4 6" id="KW-0648">Protein biosynthesis</keyword>
<dbReference type="STRING" id="1839801.Dform_00190"/>
<dbReference type="FunFam" id="3.30.70.870:FF:000001">
    <property type="entry name" value="Elongation factor G"/>
    <property type="match status" value="1"/>
</dbReference>
<dbReference type="PANTHER" id="PTHR43261">
    <property type="entry name" value="TRANSLATION ELONGATION FACTOR G-RELATED"/>
    <property type="match status" value="1"/>
</dbReference>
<dbReference type="NCBIfam" id="NF009381">
    <property type="entry name" value="PRK12740.1-5"/>
    <property type="match status" value="1"/>
</dbReference>
<evidence type="ECO:0000256" key="1">
    <source>
        <dbReference type="ARBA" id="ARBA00005870"/>
    </source>
</evidence>
<dbReference type="FunFam" id="3.40.50.300:FF:000029">
    <property type="entry name" value="Elongation factor G"/>
    <property type="match status" value="1"/>
</dbReference>
<dbReference type="CDD" id="cd01886">
    <property type="entry name" value="EF-G"/>
    <property type="match status" value="1"/>
</dbReference>
<dbReference type="InterPro" id="IPR020568">
    <property type="entry name" value="Ribosomal_Su5_D2-typ_SF"/>
</dbReference>
<dbReference type="FunFam" id="3.30.70.240:FF:000001">
    <property type="entry name" value="Elongation factor G"/>
    <property type="match status" value="1"/>
</dbReference>
<dbReference type="Gene3D" id="3.30.70.240">
    <property type="match status" value="1"/>
</dbReference>
<feature type="binding site" evidence="6">
    <location>
        <begin position="84"/>
        <end position="88"/>
    </location>
    <ligand>
        <name>GTP</name>
        <dbReference type="ChEBI" id="CHEBI:37565"/>
    </ligand>
</feature>
<dbReference type="SUPFAM" id="SSF54211">
    <property type="entry name" value="Ribosomal protein S5 domain 2-like"/>
    <property type="match status" value="1"/>
</dbReference>
<evidence type="ECO:0000256" key="3">
    <source>
        <dbReference type="ARBA" id="ARBA00022768"/>
    </source>
</evidence>
<dbReference type="SMART" id="SM00838">
    <property type="entry name" value="EFG_C"/>
    <property type="match status" value="1"/>
</dbReference>
<evidence type="ECO:0000259" key="8">
    <source>
        <dbReference type="PROSITE" id="PS51722"/>
    </source>
</evidence>
<dbReference type="PRINTS" id="PR00315">
    <property type="entry name" value="ELONGATNFCT"/>
</dbReference>
<dbReference type="GO" id="GO:0005525">
    <property type="term" value="F:GTP binding"/>
    <property type="evidence" value="ECO:0007669"/>
    <property type="project" value="UniProtKB-UniRule"/>
</dbReference>
<dbReference type="CDD" id="cd03713">
    <property type="entry name" value="EFG_mtEFG_C"/>
    <property type="match status" value="1"/>
</dbReference>
<dbReference type="GO" id="GO:0005737">
    <property type="term" value="C:cytoplasm"/>
    <property type="evidence" value="ECO:0007669"/>
    <property type="project" value="UniProtKB-SubCell"/>
</dbReference>
<reference evidence="10" key="1">
    <citation type="submission" date="2016-11" db="EMBL/GenBank/DDBJ databases">
        <title>Dehalogenimonas formicexedens sp. nov., a chlorinated alkane respiring bacterium isolated from contaminated groundwater.</title>
        <authorList>
            <person name="Key T.A."/>
            <person name="Bowman K.S."/>
            <person name="Lee I."/>
            <person name="Chun J."/>
            <person name="Albuquerque L."/>
            <person name="da Costa M.S."/>
            <person name="Rainey F.A."/>
            <person name="Moe W.M."/>
        </authorList>
    </citation>
    <scope>NUCLEOTIDE SEQUENCE [LARGE SCALE GENOMIC DNA]</scope>
    <source>
        <strain evidence="10">NSZ-14</strain>
    </source>
</reference>
<dbReference type="Pfam" id="PF00009">
    <property type="entry name" value="GTP_EFTU"/>
    <property type="match status" value="1"/>
</dbReference>
<dbReference type="Gene3D" id="3.30.230.10">
    <property type="match status" value="1"/>
</dbReference>
<dbReference type="InterPro" id="IPR005225">
    <property type="entry name" value="Small_GTP-bd"/>
</dbReference>
<dbReference type="InterPro" id="IPR031157">
    <property type="entry name" value="G_TR_CS"/>
</dbReference>
<evidence type="ECO:0000256" key="2">
    <source>
        <dbReference type="ARBA" id="ARBA00022741"/>
    </source>
</evidence>
<evidence type="ECO:0000313" key="10">
    <source>
        <dbReference type="Proteomes" id="UP000185934"/>
    </source>
</evidence>
<keyword evidence="6" id="KW-0963">Cytoplasm</keyword>
<sequence length="698" mass="76667">MAQETRTFELDKIRNIGIIAHIDAGKTTTTERILYFTGRTYKIGNVDEGNTVMDWMQQERERGITITSAATACHWRDYRINIIDTPGHVDFTAEVERSLRVLDGGVVVFDGVAGVEAQSETVWRQANRYGVPRICFINKMDRTGADFYRCLKMIEDRLKARHIPVVIPIGSGPEGFSGIIDVITGKAYSHDGEQNVNEMVEIAMPESEKERYAAARHQMIEKLAELDDEVMCAYLDGKEIPEADIRAGLRRVTLSNKGIPVLCGSSFRQRGVKLLLDAVVNYLPSPMDTPPVVGIEPKSQSEVNRAVSDEAPFSALAFKVVSDPFVGRLVYLRIYSGTVDAGAGVMNTTRDQKERIGRLLVMHANAREEITKADTGSIIASLGLKNTFTGDTLCDPAHPVLLENIKFPEPVVSISIEPKTRADQDKMVDALQKLAEEDPTFKVTYNEETGQNIIAGMGELHLDVLVSRMFTEHKVAAKVGQPRVAYRETITTDAKAEGRFVRQSGGRGQYGHVKIEVVPNTESTDIEVSDDIRGGTVPKNFVKAAAEGIKEAAATGVYAGYPMVGVKVSIYDGSFHEVDSNEMAFKTAGSMALKAAVNKANPALLEPIMKMEVMTPEEYMGDIIGDLNSRRGHIVSIEPRGDTTVIHAYVPLAETFGYTTTIRGISKGRATSSMEFYKYQELPANIAKTVMEAAAVAK</sequence>
<accession>A0A1P8F516</accession>
<dbReference type="PANTHER" id="PTHR43261:SF1">
    <property type="entry name" value="RIBOSOME-RELEASING FACTOR 2, MITOCHONDRIAL"/>
    <property type="match status" value="1"/>
</dbReference>
<evidence type="ECO:0000256" key="6">
    <source>
        <dbReference type="HAMAP-Rule" id="MF_00054"/>
    </source>
</evidence>
<dbReference type="FunFam" id="2.40.30.10:FF:000006">
    <property type="entry name" value="Elongation factor G"/>
    <property type="match status" value="1"/>
</dbReference>
<evidence type="ECO:0000256" key="7">
    <source>
        <dbReference type="NCBIfam" id="TIGR00484"/>
    </source>
</evidence>
<dbReference type="NCBIfam" id="TIGR00484">
    <property type="entry name" value="EF-G"/>
    <property type="match status" value="1"/>
</dbReference>
<dbReference type="SMART" id="SM00889">
    <property type="entry name" value="EFG_IV"/>
    <property type="match status" value="1"/>
</dbReference>
<dbReference type="Pfam" id="PF14492">
    <property type="entry name" value="EFG_III"/>
    <property type="match status" value="1"/>
</dbReference>
<dbReference type="SUPFAM" id="SSF52540">
    <property type="entry name" value="P-loop containing nucleoside triphosphate hydrolases"/>
    <property type="match status" value="1"/>
</dbReference>
<keyword evidence="5 6" id="KW-0342">GTP-binding</keyword>